<dbReference type="GO" id="GO:0006449">
    <property type="term" value="P:regulation of translational termination"/>
    <property type="evidence" value="ECO:0007669"/>
    <property type="project" value="TreeGrafter"/>
</dbReference>
<keyword evidence="15" id="KW-1185">Reference proteome</keyword>
<evidence type="ECO:0000256" key="6">
    <source>
        <dbReference type="ARBA" id="ARBA00022964"/>
    </source>
</evidence>
<dbReference type="InterPro" id="IPR005123">
    <property type="entry name" value="Oxoglu/Fe-dep_dioxygenase_dom"/>
</dbReference>
<evidence type="ECO:0000256" key="4">
    <source>
        <dbReference type="ARBA" id="ARBA00022723"/>
    </source>
</evidence>
<keyword evidence="7" id="KW-0560">Oxidoreductase</keyword>
<dbReference type="InterPro" id="IPR006620">
    <property type="entry name" value="Pro_4_hyd_alph"/>
</dbReference>
<dbReference type="GO" id="GO:0005634">
    <property type="term" value="C:nucleus"/>
    <property type="evidence" value="ECO:0007669"/>
    <property type="project" value="UniProtKB-SubCell"/>
</dbReference>
<dbReference type="GO" id="GO:0005506">
    <property type="term" value="F:iron ion binding"/>
    <property type="evidence" value="ECO:0007669"/>
    <property type="project" value="InterPro"/>
</dbReference>
<dbReference type="AlphaFoldDB" id="A0AA35IX14"/>
<evidence type="ECO:0000256" key="1">
    <source>
        <dbReference type="ARBA" id="ARBA00001961"/>
    </source>
</evidence>
<evidence type="ECO:0000256" key="9">
    <source>
        <dbReference type="ARBA" id="ARBA00023242"/>
    </source>
</evidence>
<dbReference type="PANTHER" id="PTHR12117:SF0">
    <property type="entry name" value="PROLYL 3-HYDROXYLASE OGFOD1"/>
    <property type="match status" value="1"/>
</dbReference>
<evidence type="ECO:0000256" key="8">
    <source>
        <dbReference type="ARBA" id="ARBA00023004"/>
    </source>
</evidence>
<dbReference type="GeneID" id="80917729"/>
<comment type="subcellular location">
    <subcellularLocation>
        <location evidence="2">Nucleus</location>
    </subcellularLocation>
</comment>
<dbReference type="FunFam" id="2.60.120.620:FF:000014">
    <property type="entry name" value="Prolyl 3,4-dihydroxylase TPA1"/>
    <property type="match status" value="1"/>
</dbReference>
<name>A0AA35IX14_SACMI</name>
<evidence type="ECO:0000313" key="14">
    <source>
        <dbReference type="EMBL" id="CAI4038518.1"/>
    </source>
</evidence>
<dbReference type="Gene3D" id="2.60.120.620">
    <property type="entry name" value="q2cbj1_9rhob like domain"/>
    <property type="match status" value="1"/>
</dbReference>
<dbReference type="PROSITE" id="PS51471">
    <property type="entry name" value="FE2OG_OXY"/>
    <property type="match status" value="1"/>
</dbReference>
<dbReference type="PANTHER" id="PTHR12117">
    <property type="entry name" value="HISTONE ACETYLTRANSFERASE COMPLEX"/>
    <property type="match status" value="1"/>
</dbReference>
<evidence type="ECO:0000256" key="10">
    <source>
        <dbReference type="ARBA" id="ARBA00047444"/>
    </source>
</evidence>
<feature type="domain" description="Fe2OG dioxygenase" evidence="13">
    <location>
        <begin position="141"/>
        <end position="247"/>
    </location>
</feature>
<evidence type="ECO:0000256" key="3">
    <source>
        <dbReference type="ARBA" id="ARBA00007443"/>
    </source>
</evidence>
<evidence type="ECO:0000256" key="11">
    <source>
        <dbReference type="ARBA" id="ARBA00051966"/>
    </source>
</evidence>
<proteinExistence type="inferred from homology"/>
<accession>A0AA35IX14</accession>
<dbReference type="InterPro" id="IPR019601">
    <property type="entry name" value="Oxoglutarate/Fe-dep_Oase_C"/>
</dbReference>
<evidence type="ECO:0000256" key="7">
    <source>
        <dbReference type="ARBA" id="ARBA00023002"/>
    </source>
</evidence>
<evidence type="ECO:0000313" key="15">
    <source>
        <dbReference type="Proteomes" id="UP001161438"/>
    </source>
</evidence>
<organism evidence="14 15">
    <name type="scientific">Saccharomyces mikatae IFO 1815</name>
    <dbReference type="NCBI Taxonomy" id="226126"/>
    <lineage>
        <taxon>Eukaryota</taxon>
        <taxon>Fungi</taxon>
        <taxon>Dikarya</taxon>
        <taxon>Ascomycota</taxon>
        <taxon>Saccharomycotina</taxon>
        <taxon>Saccharomycetes</taxon>
        <taxon>Saccharomycetales</taxon>
        <taxon>Saccharomycetaceae</taxon>
        <taxon>Saccharomyces</taxon>
    </lineage>
</organism>
<dbReference type="FunFam" id="3.60.130.20:FF:000002">
    <property type="entry name" value="Prolyl 3,4-dihydroxylase TPA1"/>
    <property type="match status" value="1"/>
</dbReference>
<gene>
    <name evidence="14" type="primary">SMKI05G1280</name>
    <name evidence="14" type="ORF">SMKI_05G1280</name>
</gene>
<dbReference type="GO" id="GO:0031418">
    <property type="term" value="F:L-ascorbic acid binding"/>
    <property type="evidence" value="ECO:0007669"/>
    <property type="project" value="UniProtKB-KW"/>
</dbReference>
<evidence type="ECO:0000256" key="12">
    <source>
        <dbReference type="ARBA" id="ARBA00081607"/>
    </source>
</evidence>
<keyword evidence="8" id="KW-0408">Iron</keyword>
<keyword evidence="5" id="KW-0847">Vitamin C</keyword>
<keyword evidence="6" id="KW-0223">Dioxygenase</keyword>
<protein>
    <recommendedName>
        <fullName evidence="12">uS12 prolyl 3,4-dihydroxylase</fullName>
    </recommendedName>
</protein>
<dbReference type="Pfam" id="PF10637">
    <property type="entry name" value="Ofd1_CTDD"/>
    <property type="match status" value="1"/>
</dbReference>
<dbReference type="SMART" id="SM00702">
    <property type="entry name" value="P4Hc"/>
    <property type="match status" value="1"/>
</dbReference>
<dbReference type="GO" id="GO:0005737">
    <property type="term" value="C:cytoplasm"/>
    <property type="evidence" value="ECO:0007669"/>
    <property type="project" value="TreeGrafter"/>
</dbReference>
<dbReference type="Pfam" id="PF13661">
    <property type="entry name" value="2OG-FeII_Oxy_4"/>
    <property type="match status" value="1"/>
</dbReference>
<sequence>MKRKTSEVKDGKERDSKQISLEEDKIKGLFNPKIWDRTFQDGLKKEIEDSQPYNWGTIHELINDDLLRAVRKEIETEIHFTKKETDIYRVNQSGDLANLSGLDWNDLSRLPNLFKLRQILYSKQYRDFFGYVTKAGKLSGSKTDMSINTYTKGCHLLTHDDVIGSRRISFILYLPDPDRKWKSHYGGGLRLFPSILPNVPHSDPSAKLVPQFNQIAFFKVLPGFSFHDVEEVRVDKHRLSIQGWYHIPQVGEEGYIPGEEEAWVRNNTSTLAQIESNVLEDFEFPKDERDILSFHEVKHFEKMLKGNVDASEDNAAKGSMTSIISDSIKLSEAEFAYLSQYISPEHLRSEGIENLQKRFVENSSLQIESFLNNDKSELLKKIIKQKELEQECPYHSKDVKTPWKTAIPPHKARYLYIDGKGYRNFQSEADILEALNNNDLPNFQFTKDAIKIISDASGISKENNFDAELALIDLAIFYKSTIFKKYLTLLTSLCPVSEQVLIRRFRPGMDFTLATKCRFNELLKSNPDILDAVLEGTLCLTPSVGWESGELGGYELYMMDDDEDNKQYLKEDVEDASVYRADDSGDSVLINDPPSWNTFNLVLRDESVLEFVKYVSWSAKSSRWDVKMKWDVKTCDEDDQEDEGQAVNSS</sequence>
<comment type="catalytic activity">
    <reaction evidence="10">
        <text>[ribosomal protein uS12]-L-proline + 2-oxoglutarate + O2 = [ribosomal protein uS12]-(3S)-3-hydroxy-L-proline + succinate + CO2</text>
        <dbReference type="Rhea" id="RHEA:54156"/>
        <dbReference type="Rhea" id="RHEA-COMP:13816"/>
        <dbReference type="Rhea" id="RHEA-COMP:13818"/>
        <dbReference type="ChEBI" id="CHEBI:15379"/>
        <dbReference type="ChEBI" id="CHEBI:16526"/>
        <dbReference type="ChEBI" id="CHEBI:16810"/>
        <dbReference type="ChEBI" id="CHEBI:30031"/>
        <dbReference type="ChEBI" id="CHEBI:50342"/>
        <dbReference type="ChEBI" id="CHEBI:85428"/>
    </reaction>
</comment>
<comment type="cofactor">
    <cofactor evidence="1">
        <name>L-ascorbate</name>
        <dbReference type="ChEBI" id="CHEBI:38290"/>
    </cofactor>
</comment>
<dbReference type="InterPro" id="IPR043044">
    <property type="entry name" value="TPA1/Ofd1_C"/>
</dbReference>
<evidence type="ECO:0000256" key="2">
    <source>
        <dbReference type="ARBA" id="ARBA00004123"/>
    </source>
</evidence>
<dbReference type="GO" id="GO:0009896">
    <property type="term" value="P:positive regulation of catabolic process"/>
    <property type="evidence" value="ECO:0007669"/>
    <property type="project" value="UniProtKB-ARBA"/>
</dbReference>
<evidence type="ECO:0000256" key="5">
    <source>
        <dbReference type="ARBA" id="ARBA00022896"/>
    </source>
</evidence>
<dbReference type="EMBL" id="OX365761">
    <property type="protein sequence ID" value="CAI4038518.1"/>
    <property type="molecule type" value="Genomic_DNA"/>
</dbReference>
<dbReference type="RefSeq" id="XP_056081633.1">
    <property type="nucleotide sequence ID" value="XM_056221887.1"/>
</dbReference>
<keyword evidence="4" id="KW-0479">Metal-binding</keyword>
<dbReference type="InterPro" id="IPR039558">
    <property type="entry name" value="TPA1/OFD1_N"/>
</dbReference>
<dbReference type="GO" id="GO:0031543">
    <property type="term" value="F:peptidyl-proline dioxygenase activity"/>
    <property type="evidence" value="ECO:0007669"/>
    <property type="project" value="TreeGrafter"/>
</dbReference>
<evidence type="ECO:0000259" key="13">
    <source>
        <dbReference type="PROSITE" id="PS51471"/>
    </source>
</evidence>
<keyword evidence="9" id="KW-0539">Nucleus</keyword>
<comment type="catalytic activity">
    <reaction evidence="11">
        <text>[ribosomal protein uS12]-(3S)-3-hydroxy-L-proline + 2-oxoglutarate + O2 = [ribosomal protein uS12]-(3S)-3,4-dihydroxy-L-proline + succinate + CO2</text>
        <dbReference type="Rhea" id="RHEA:54160"/>
        <dbReference type="Rhea" id="RHEA-COMP:13817"/>
        <dbReference type="Rhea" id="RHEA-COMP:13818"/>
        <dbReference type="ChEBI" id="CHEBI:15379"/>
        <dbReference type="ChEBI" id="CHEBI:16526"/>
        <dbReference type="ChEBI" id="CHEBI:16810"/>
        <dbReference type="ChEBI" id="CHEBI:30031"/>
        <dbReference type="ChEBI" id="CHEBI:85428"/>
        <dbReference type="ChEBI" id="CHEBI:138052"/>
    </reaction>
</comment>
<reference evidence="14" key="1">
    <citation type="submission" date="2022-10" db="EMBL/GenBank/DDBJ databases">
        <authorList>
            <person name="Byrne P K."/>
        </authorList>
    </citation>
    <scope>NUCLEOTIDE SEQUENCE</scope>
    <source>
        <strain evidence="14">IFO1815</strain>
    </source>
</reference>
<comment type="similarity">
    <text evidence="3">Belongs to the TPA1 family.</text>
</comment>
<dbReference type="Proteomes" id="UP001161438">
    <property type="component" value="Chromosome 5"/>
</dbReference>
<dbReference type="GO" id="GO:0010604">
    <property type="term" value="P:positive regulation of macromolecule metabolic process"/>
    <property type="evidence" value="ECO:0007669"/>
    <property type="project" value="UniProtKB-ARBA"/>
</dbReference>
<dbReference type="InterPro" id="IPR051842">
    <property type="entry name" value="uS12_prolyl_hydroxylase"/>
</dbReference>
<dbReference type="Gene3D" id="3.60.130.20">
    <property type="entry name" value="Oxoglutarate/iron-dependent oxygenase, C-terminal degradation domain"/>
    <property type="match status" value="1"/>
</dbReference>